<feature type="domain" description="PBP" evidence="1">
    <location>
        <begin position="26"/>
        <end position="252"/>
    </location>
</feature>
<dbReference type="EMBL" id="AP007255">
    <property type="protein sequence ID" value="BAE51847.1"/>
    <property type="molecule type" value="Genomic_DNA"/>
</dbReference>
<dbReference type="SUPFAM" id="SSF53850">
    <property type="entry name" value="Periplasmic binding protein-like II"/>
    <property type="match status" value="1"/>
</dbReference>
<dbReference type="KEGG" id="mag:amb3043"/>
<evidence type="ECO:0000259" key="1">
    <source>
        <dbReference type="Pfam" id="PF12849"/>
    </source>
</evidence>
<name>Q2W2S8_PARM1</name>
<dbReference type="Gene3D" id="3.40.190.10">
    <property type="entry name" value="Periplasmic binding protein-like II"/>
    <property type="match status" value="2"/>
</dbReference>
<dbReference type="Pfam" id="PF12849">
    <property type="entry name" value="PBP_like_2"/>
    <property type="match status" value="1"/>
</dbReference>
<dbReference type="HOGENOM" id="CLU_061511_0_0_5"/>
<proteinExistence type="predicted"/>
<dbReference type="InterPro" id="IPR024370">
    <property type="entry name" value="PBP_domain"/>
</dbReference>
<keyword evidence="3" id="KW-1185">Reference proteome</keyword>
<protein>
    <submittedName>
        <fullName evidence="2">ABC-type tungstate transport system, permease component</fullName>
    </submittedName>
</protein>
<dbReference type="AlphaFoldDB" id="Q2W2S8"/>
<organism evidence="2 3">
    <name type="scientific">Paramagnetospirillum magneticum (strain ATCC 700264 / AMB-1)</name>
    <name type="common">Magnetospirillum magneticum</name>
    <dbReference type="NCBI Taxonomy" id="342108"/>
    <lineage>
        <taxon>Bacteria</taxon>
        <taxon>Pseudomonadati</taxon>
        <taxon>Pseudomonadota</taxon>
        <taxon>Alphaproteobacteria</taxon>
        <taxon>Rhodospirillales</taxon>
        <taxon>Magnetospirillaceae</taxon>
        <taxon>Paramagnetospirillum</taxon>
    </lineage>
</organism>
<sequence>MNRRAFLGGALGTIGVVCGAGAAEPSEVVLLASTIGPIDAGIVPALAEAFRARTGVVVRFVGAGTGATLDMSRRGEFDLVMVHALSLEKKFMADGFGIDRRDVMYNDFVLLGPASDPAGIKGMDDPKAALRRIAGAQACFVTRGDNSGTHVAEKALWDRAGIQPQGAWYEVFEKGSSGNGPTLRHADGRDAYVLMDRATWLVLKAKLSLVLLVENHPDLFNFIAVIRTNPERFPKANAAGAQRFADWLVSGEAQDLIGKFGLAEYGAPLFFANAGPKVRPPGL</sequence>
<dbReference type="RefSeq" id="WP_011385419.1">
    <property type="nucleotide sequence ID" value="NC_007626.1"/>
</dbReference>
<dbReference type="PANTHER" id="PTHR37945:SF1">
    <property type="entry name" value="EXTRACELLULAR TUNGSTATE BINDING PROTEIN"/>
    <property type="match status" value="1"/>
</dbReference>
<gene>
    <name evidence="2" type="ordered locus">amb3043</name>
</gene>
<dbReference type="InterPro" id="IPR052738">
    <property type="entry name" value="ABC-Tungstate_binding"/>
</dbReference>
<dbReference type="OrthoDB" id="186379at2"/>
<reference evidence="2 3" key="1">
    <citation type="journal article" date="2005" name="DNA Res.">
        <title>Complete genome sequence of the facultative anaerobic magnetotactic bacterium Magnetospirillum sp. strain AMB-1.</title>
        <authorList>
            <person name="Matsunaga T."/>
            <person name="Okamura Y."/>
            <person name="Fukuda Y."/>
            <person name="Wahyudi A.T."/>
            <person name="Murase Y."/>
            <person name="Takeyama H."/>
        </authorList>
    </citation>
    <scope>NUCLEOTIDE SEQUENCE [LARGE SCALE GENOMIC DNA]</scope>
    <source>
        <strain evidence="3">ATCC 700264 / AMB-1</strain>
    </source>
</reference>
<dbReference type="Proteomes" id="UP000007058">
    <property type="component" value="Chromosome"/>
</dbReference>
<dbReference type="PANTHER" id="PTHR37945">
    <property type="entry name" value="EXTRACELLULAR TUNGSTATE BINDING PROTEIN"/>
    <property type="match status" value="1"/>
</dbReference>
<accession>Q2W2S8</accession>
<evidence type="ECO:0000313" key="2">
    <source>
        <dbReference type="EMBL" id="BAE51847.1"/>
    </source>
</evidence>
<dbReference type="STRING" id="342108.amb3043"/>
<evidence type="ECO:0000313" key="3">
    <source>
        <dbReference type="Proteomes" id="UP000007058"/>
    </source>
</evidence>